<evidence type="ECO:0000256" key="6">
    <source>
        <dbReference type="ARBA" id="ARBA00022803"/>
    </source>
</evidence>
<dbReference type="AlphaFoldDB" id="A0A1W4XQS4"/>
<dbReference type="FunFam" id="1.20.1280.50:FF:000012">
    <property type="entry name" value="F-box only protein 9"/>
    <property type="match status" value="1"/>
</dbReference>
<dbReference type="Pfam" id="PF19270">
    <property type="entry name" value="FBO_C"/>
    <property type="match status" value="1"/>
</dbReference>
<evidence type="ECO:0000313" key="12">
    <source>
        <dbReference type="RefSeq" id="XP_018335122.1"/>
    </source>
</evidence>
<keyword evidence="5" id="KW-0833">Ubl conjugation pathway</keyword>
<dbReference type="PANTHER" id="PTHR12874">
    <property type="entry name" value="F-BOX ONLY PROTEIN 48-RELATED"/>
    <property type="match status" value="1"/>
</dbReference>
<dbReference type="STRING" id="224129.A0A1W4XQS4"/>
<keyword evidence="11" id="KW-1185">Reference proteome</keyword>
<comment type="subcellular location">
    <subcellularLocation>
        <location evidence="1">Cytoplasm</location>
    </subcellularLocation>
</comment>
<dbReference type="KEGG" id="apln:108744017"/>
<dbReference type="InterPro" id="IPR001810">
    <property type="entry name" value="F-box_dom"/>
</dbReference>
<accession>A0A1W4XQS4</accession>
<dbReference type="GeneID" id="108744017"/>
<evidence type="ECO:0000259" key="9">
    <source>
        <dbReference type="Pfam" id="PF12937"/>
    </source>
</evidence>
<dbReference type="GO" id="GO:0019005">
    <property type="term" value="C:SCF ubiquitin ligase complex"/>
    <property type="evidence" value="ECO:0007669"/>
    <property type="project" value="TreeGrafter"/>
</dbReference>
<feature type="domain" description="F-box" evidence="9">
    <location>
        <begin position="192"/>
        <end position="241"/>
    </location>
</feature>
<evidence type="ECO:0000256" key="8">
    <source>
        <dbReference type="SAM" id="MobiDB-lite"/>
    </source>
</evidence>
<dbReference type="OrthoDB" id="2117972at2759"/>
<comment type="pathway">
    <text evidence="2">Protein modification; protein ubiquitination.</text>
</comment>
<dbReference type="GO" id="GO:0005737">
    <property type="term" value="C:cytoplasm"/>
    <property type="evidence" value="ECO:0007669"/>
    <property type="project" value="UniProtKB-SubCell"/>
</dbReference>
<dbReference type="PANTHER" id="PTHR12874:SF29">
    <property type="entry name" value="F-BOX ONLY PROTEIN 9"/>
    <property type="match status" value="1"/>
</dbReference>
<evidence type="ECO:0000313" key="11">
    <source>
        <dbReference type="Proteomes" id="UP000192223"/>
    </source>
</evidence>
<dbReference type="Pfam" id="PF12937">
    <property type="entry name" value="F-box-like"/>
    <property type="match status" value="1"/>
</dbReference>
<dbReference type="GO" id="GO:0031146">
    <property type="term" value="P:SCF-dependent proteasomal ubiquitin-dependent protein catabolic process"/>
    <property type="evidence" value="ECO:0007669"/>
    <property type="project" value="TreeGrafter"/>
</dbReference>
<feature type="domain" description="F-box protein Hrt3/FBXO9 C-terminal" evidence="10">
    <location>
        <begin position="256"/>
        <end position="358"/>
    </location>
</feature>
<dbReference type="InterPro" id="IPR019734">
    <property type="entry name" value="TPR_rpt"/>
</dbReference>
<gene>
    <name evidence="12 13" type="primary">LOC108744017</name>
</gene>
<dbReference type="RefSeq" id="XP_018335122.1">
    <property type="nucleotide sequence ID" value="XM_018479620.1"/>
</dbReference>
<name>A0A1W4XQS4_AGRPL</name>
<dbReference type="SUPFAM" id="SSF81383">
    <property type="entry name" value="F-box domain"/>
    <property type="match status" value="1"/>
</dbReference>
<dbReference type="InterPro" id="IPR036047">
    <property type="entry name" value="F-box-like_dom_sf"/>
</dbReference>
<dbReference type="RefSeq" id="XP_018335129.1">
    <property type="nucleotide sequence ID" value="XM_018479627.1"/>
</dbReference>
<dbReference type="InterPro" id="IPR045464">
    <property type="entry name" value="Hrt3/FBXO9_C"/>
</dbReference>
<keyword evidence="4" id="KW-0963">Cytoplasm</keyword>
<evidence type="ECO:0000256" key="1">
    <source>
        <dbReference type="ARBA" id="ARBA00004496"/>
    </source>
</evidence>
<feature type="repeat" description="TPR" evidence="7">
    <location>
        <begin position="85"/>
        <end position="118"/>
    </location>
</feature>
<sequence>MNSLTCSNRDRGSFSSTTDCAEEDEQEDSSSSLDKEEEDNVQQLLTTFREKWKKELEDSSKPFKLTKQPQLNTLENYSGDTETIAKELFLKGIEMEKCGKLYEAIQFYRRAVQLVPDIEFRLDEKSKTKLRETPIRDNDNSIENENIVEDMQSSSDEDEDEIRGDLYAHILRKVGTMKWVCIPKYEPEGIHIRDLPTEIMLYILKWVVSSDLDMRSLEICSRVSRGFFLCSRDSEIWRLACVRTWGLNCGGLTNMYSSWRQMYIERARLNFNGCYISKTTYIRHGENSFQDQYYRPWHMVTYYRYFRFFPEGIVLMLTTADEPAQSVSHLKYRKSKNLGVLSGHYRLKDDRVLIVVQHHTAQIKNRKGRKELIQPDGIAEQISRLELQIKDHKKQRHVQLVWKDYCVFTRRRNGNESNYIIDLVTNRFPPLWFSRVKSYTSETESLLM</sequence>
<evidence type="ECO:0000256" key="3">
    <source>
        <dbReference type="ARBA" id="ARBA00019775"/>
    </source>
</evidence>
<feature type="region of interest" description="Disordered" evidence="8">
    <location>
        <begin position="1"/>
        <end position="40"/>
    </location>
</feature>
<evidence type="ECO:0000256" key="4">
    <source>
        <dbReference type="ARBA" id="ARBA00022490"/>
    </source>
</evidence>
<evidence type="ECO:0000259" key="10">
    <source>
        <dbReference type="Pfam" id="PF19270"/>
    </source>
</evidence>
<dbReference type="PROSITE" id="PS50005">
    <property type="entry name" value="TPR"/>
    <property type="match status" value="1"/>
</dbReference>
<proteinExistence type="predicted"/>
<keyword evidence="6 7" id="KW-0802">TPR repeat</keyword>
<protein>
    <recommendedName>
        <fullName evidence="3">F-box only protein 9</fullName>
    </recommendedName>
</protein>
<evidence type="ECO:0000313" key="13">
    <source>
        <dbReference type="RefSeq" id="XP_018335129.1"/>
    </source>
</evidence>
<dbReference type="Proteomes" id="UP000192223">
    <property type="component" value="Unplaced"/>
</dbReference>
<feature type="compositionally biased region" description="Polar residues" evidence="8">
    <location>
        <begin position="1"/>
        <end position="19"/>
    </location>
</feature>
<evidence type="ECO:0000256" key="7">
    <source>
        <dbReference type="PROSITE-ProRule" id="PRU00339"/>
    </source>
</evidence>
<dbReference type="Gene3D" id="1.20.1280.50">
    <property type="match status" value="1"/>
</dbReference>
<organism evidence="11 12">
    <name type="scientific">Agrilus planipennis</name>
    <name type="common">Emerald ash borer</name>
    <name type="synonym">Agrilus marcopoli</name>
    <dbReference type="NCBI Taxonomy" id="224129"/>
    <lineage>
        <taxon>Eukaryota</taxon>
        <taxon>Metazoa</taxon>
        <taxon>Ecdysozoa</taxon>
        <taxon>Arthropoda</taxon>
        <taxon>Hexapoda</taxon>
        <taxon>Insecta</taxon>
        <taxon>Pterygota</taxon>
        <taxon>Neoptera</taxon>
        <taxon>Endopterygota</taxon>
        <taxon>Coleoptera</taxon>
        <taxon>Polyphaga</taxon>
        <taxon>Elateriformia</taxon>
        <taxon>Buprestoidea</taxon>
        <taxon>Buprestidae</taxon>
        <taxon>Agrilinae</taxon>
        <taxon>Agrilus</taxon>
    </lineage>
</organism>
<reference evidence="12 13" key="1">
    <citation type="submission" date="2025-04" db="UniProtKB">
        <authorList>
            <consortium name="RefSeq"/>
        </authorList>
    </citation>
    <scope>IDENTIFICATION</scope>
    <source>
        <tissue evidence="12 13">Entire body</tissue>
    </source>
</reference>
<evidence type="ECO:0000256" key="5">
    <source>
        <dbReference type="ARBA" id="ARBA00022786"/>
    </source>
</evidence>
<dbReference type="CDD" id="cd22089">
    <property type="entry name" value="F-box_FBXO9"/>
    <property type="match status" value="1"/>
</dbReference>
<evidence type="ECO:0000256" key="2">
    <source>
        <dbReference type="ARBA" id="ARBA00004906"/>
    </source>
</evidence>